<dbReference type="SUPFAM" id="SSF47954">
    <property type="entry name" value="Cyclin-like"/>
    <property type="match status" value="1"/>
</dbReference>
<dbReference type="AlphaFoldDB" id="A0AA38HAD2"/>
<dbReference type="RefSeq" id="XP_052947339.1">
    <property type="nucleotide sequence ID" value="XM_053086820.1"/>
</dbReference>
<keyword evidence="5" id="KW-1185">Reference proteome</keyword>
<dbReference type="GO" id="GO:0000307">
    <property type="term" value="C:cyclin-dependent protein kinase holoenzyme complex"/>
    <property type="evidence" value="ECO:0007669"/>
    <property type="project" value="TreeGrafter"/>
</dbReference>
<dbReference type="GO" id="GO:0005634">
    <property type="term" value="C:nucleus"/>
    <property type="evidence" value="ECO:0007669"/>
    <property type="project" value="TreeGrafter"/>
</dbReference>
<dbReference type="EMBL" id="JAKWFO010000004">
    <property type="protein sequence ID" value="KAI9637562.1"/>
    <property type="molecule type" value="Genomic_DNA"/>
</dbReference>
<dbReference type="Proteomes" id="UP001164286">
    <property type="component" value="Unassembled WGS sequence"/>
</dbReference>
<feature type="compositionally biased region" description="Low complexity" evidence="2">
    <location>
        <begin position="215"/>
        <end position="228"/>
    </location>
</feature>
<feature type="domain" description="Cyclin-like" evidence="3">
    <location>
        <begin position="95"/>
        <end position="182"/>
    </location>
</feature>
<feature type="region of interest" description="Disordered" evidence="2">
    <location>
        <begin position="214"/>
        <end position="303"/>
    </location>
</feature>
<dbReference type="SMART" id="SM00385">
    <property type="entry name" value="CYCLIN"/>
    <property type="match status" value="1"/>
</dbReference>
<evidence type="ECO:0000313" key="5">
    <source>
        <dbReference type="Proteomes" id="UP001164286"/>
    </source>
</evidence>
<dbReference type="CDD" id="cd20557">
    <property type="entry name" value="CYCLIN_ScPCL1-like"/>
    <property type="match status" value="1"/>
</dbReference>
<accession>A0AA38HAD2</accession>
<reference evidence="4" key="1">
    <citation type="journal article" date="2022" name="G3 (Bethesda)">
        <title>High quality genome of the basidiomycete yeast Dioszegia hungarica PDD-24b-2 isolated from cloud water.</title>
        <authorList>
            <person name="Jarrige D."/>
            <person name="Haridas S."/>
            <person name="Bleykasten-Grosshans C."/>
            <person name="Joly M."/>
            <person name="Nadalig T."/>
            <person name="Sancelme M."/>
            <person name="Vuilleumier S."/>
            <person name="Grigoriev I.V."/>
            <person name="Amato P."/>
            <person name="Bringel F."/>
        </authorList>
    </citation>
    <scope>NUCLEOTIDE SEQUENCE</scope>
    <source>
        <strain evidence="4">PDD-24b-2</strain>
    </source>
</reference>
<name>A0AA38HAD2_9TREE</name>
<dbReference type="GO" id="GO:0019901">
    <property type="term" value="F:protein kinase binding"/>
    <property type="evidence" value="ECO:0007669"/>
    <property type="project" value="InterPro"/>
</dbReference>
<dbReference type="InterPro" id="IPR013922">
    <property type="entry name" value="Cyclin_PHO80-like"/>
</dbReference>
<feature type="compositionally biased region" description="Low complexity" evidence="2">
    <location>
        <begin position="259"/>
        <end position="300"/>
    </location>
</feature>
<dbReference type="Pfam" id="PF00134">
    <property type="entry name" value="Cyclin_N"/>
    <property type="match status" value="1"/>
</dbReference>
<proteinExistence type="inferred from homology"/>
<dbReference type="InterPro" id="IPR006671">
    <property type="entry name" value="Cyclin_N"/>
</dbReference>
<evidence type="ECO:0000313" key="4">
    <source>
        <dbReference type="EMBL" id="KAI9637562.1"/>
    </source>
</evidence>
<gene>
    <name evidence="4" type="ORF">MKK02DRAFT_23968</name>
</gene>
<feature type="region of interest" description="Disordered" evidence="2">
    <location>
        <begin position="361"/>
        <end position="383"/>
    </location>
</feature>
<feature type="region of interest" description="Disordered" evidence="2">
    <location>
        <begin position="64"/>
        <end position="86"/>
    </location>
</feature>
<evidence type="ECO:0000256" key="1">
    <source>
        <dbReference type="RuleBase" id="RU000383"/>
    </source>
</evidence>
<protein>
    <submittedName>
        <fullName evidence="4">Cyclin</fullName>
    </submittedName>
</protein>
<comment type="caution">
    <text evidence="4">The sequence shown here is derived from an EMBL/GenBank/DDBJ whole genome shotgun (WGS) entry which is preliminary data.</text>
</comment>
<dbReference type="GO" id="GO:0016538">
    <property type="term" value="F:cyclin-dependent protein serine/threonine kinase regulator activity"/>
    <property type="evidence" value="ECO:0007669"/>
    <property type="project" value="TreeGrafter"/>
</dbReference>
<dbReference type="InterPro" id="IPR013763">
    <property type="entry name" value="Cyclin-like_dom"/>
</dbReference>
<keyword evidence="1" id="KW-0195">Cyclin</keyword>
<dbReference type="PANTHER" id="PTHR15615:SF10">
    <property type="entry name" value="PHO85 CYCLIN-2-RELATED"/>
    <property type="match status" value="1"/>
</dbReference>
<dbReference type="InterPro" id="IPR036915">
    <property type="entry name" value="Cyclin-like_sf"/>
</dbReference>
<dbReference type="Gene3D" id="1.10.472.10">
    <property type="entry name" value="Cyclin-like"/>
    <property type="match status" value="1"/>
</dbReference>
<evidence type="ECO:0000259" key="3">
    <source>
        <dbReference type="SMART" id="SM00385"/>
    </source>
</evidence>
<sequence length="383" mass="41911">MYPKGTPRFEPASPEFEDRIHPASLSTCGVHNPALLEFIRTDVSEELVYFLSMRTTEVIACSTTIPSLPTPPQTPVKKGSSSTSSSSAGLPSLETFIGHVCEQSNVQVSTLLATLVYLERLRHRLPKVAKGMPCTRHRVFLATLIVAAKYLNDSSPKNKHWCRYAQMFSQAEVNLMEKQLLYLLDYDLGITEGEITGHFQPFLSRYSFDDEPVLSSSSSSPEISSPVSPITPPSSGPIRHRRTVSRDGKSYAAPPLDRSGSSSSLESNDMPLTPTQSSSPSPRRQIHAYANAKRSASAAIRPPPAVYNPATSAAGALPRSVTSNALRRLELANAAVSVQPTKAPSPKEQSSVFARILRMDRRRRPSRVELDEEEAPTIGWPAL</sequence>
<organism evidence="4 5">
    <name type="scientific">Dioszegia hungarica</name>
    <dbReference type="NCBI Taxonomy" id="4972"/>
    <lineage>
        <taxon>Eukaryota</taxon>
        <taxon>Fungi</taxon>
        <taxon>Dikarya</taxon>
        <taxon>Basidiomycota</taxon>
        <taxon>Agaricomycotina</taxon>
        <taxon>Tremellomycetes</taxon>
        <taxon>Tremellales</taxon>
        <taxon>Bulleribasidiaceae</taxon>
        <taxon>Dioszegia</taxon>
    </lineage>
</organism>
<dbReference type="GeneID" id="77726021"/>
<dbReference type="PANTHER" id="PTHR15615">
    <property type="match status" value="1"/>
</dbReference>
<comment type="similarity">
    <text evidence="1">Belongs to the cyclin family.</text>
</comment>
<evidence type="ECO:0000256" key="2">
    <source>
        <dbReference type="SAM" id="MobiDB-lite"/>
    </source>
</evidence>